<keyword evidence="2" id="KW-1185">Reference proteome</keyword>
<gene>
    <name evidence="1" type="ORF">FHR37_005508</name>
</gene>
<proteinExistence type="predicted"/>
<dbReference type="RefSeq" id="WP_092884028.1">
    <property type="nucleotide sequence ID" value="NZ_FOOI01000008.1"/>
</dbReference>
<reference evidence="1 2" key="1">
    <citation type="submission" date="2020-07" db="EMBL/GenBank/DDBJ databases">
        <title>Sequencing the genomes of 1000 actinobacteria strains.</title>
        <authorList>
            <person name="Klenk H.-P."/>
        </authorList>
    </citation>
    <scope>NUCLEOTIDE SEQUENCE [LARGE SCALE GENOMIC DNA]</scope>
    <source>
        <strain evidence="1 2">DSM 45117</strain>
    </source>
</reference>
<name>A0ABX2SDP0_9ACTN</name>
<protein>
    <recommendedName>
        <fullName evidence="3">Secreted protein</fullName>
    </recommendedName>
</protein>
<evidence type="ECO:0000313" key="2">
    <source>
        <dbReference type="Proteomes" id="UP000533017"/>
    </source>
</evidence>
<dbReference type="Proteomes" id="UP000533017">
    <property type="component" value="Unassembled WGS sequence"/>
</dbReference>
<dbReference type="EMBL" id="JACBZA010000001">
    <property type="protein sequence ID" value="NYH86657.1"/>
    <property type="molecule type" value="Genomic_DNA"/>
</dbReference>
<organism evidence="1 2">
    <name type="scientific">Actinopolymorpha cephalotaxi</name>
    <dbReference type="NCBI Taxonomy" id="504797"/>
    <lineage>
        <taxon>Bacteria</taxon>
        <taxon>Bacillati</taxon>
        <taxon>Actinomycetota</taxon>
        <taxon>Actinomycetes</taxon>
        <taxon>Propionibacteriales</taxon>
        <taxon>Actinopolymorphaceae</taxon>
        <taxon>Actinopolymorpha</taxon>
    </lineage>
</organism>
<evidence type="ECO:0008006" key="3">
    <source>
        <dbReference type="Google" id="ProtNLM"/>
    </source>
</evidence>
<accession>A0ABX2SDP0</accession>
<evidence type="ECO:0000313" key="1">
    <source>
        <dbReference type="EMBL" id="NYH86657.1"/>
    </source>
</evidence>
<comment type="caution">
    <text evidence="1">The sequence shown here is derived from an EMBL/GenBank/DDBJ whole genome shotgun (WGS) entry which is preliminary data.</text>
</comment>
<sequence>MSVVVVGLRVVAWLSPVCCVPVCRVVSVVVAGYPGRVVLGWEVGAVSQSQVVWRCPKHSAHCWTLHRGWCRWPSGAVQPGQWGGGWAA</sequence>